<keyword evidence="1" id="KW-0812">Transmembrane</keyword>
<accession>A0A9X3MWQ2</accession>
<protein>
    <recommendedName>
        <fullName evidence="4">O-antigen ligase family protein</fullName>
    </recommendedName>
</protein>
<dbReference type="AlphaFoldDB" id="A0A9X3MWQ2"/>
<evidence type="ECO:0000313" key="3">
    <source>
        <dbReference type="Proteomes" id="UP001149140"/>
    </source>
</evidence>
<evidence type="ECO:0008006" key="4">
    <source>
        <dbReference type="Google" id="ProtNLM"/>
    </source>
</evidence>
<feature type="transmembrane region" description="Helical" evidence="1">
    <location>
        <begin position="423"/>
        <end position="443"/>
    </location>
</feature>
<keyword evidence="1" id="KW-0472">Membrane</keyword>
<sequence>MGTLALPLPLRGDRTRRALTDTTAALLVVAVAAGSTYFIDHWGARKGIGMGLFLVALCWFAATRRTLVALAVFMAYIGMVDGYAKLSTGSTVVSLVRDALLFAIVAGVLVRAQVSGKPVRVPPLSAWVITFVVVVFAQVLNPSGGTFTHSLAGVRQHLEFVPLFFLAFAFLRTKAALRGFVILLLVIGAANGVAGYLQFNLTAQEFAAWGPGYADRVLGRGAFVDAGRTFTSGDTTGLVRPFGLGSDAGAGGVMGAFALGALLVLITRFTRMRYLLLAAVLALGVIAAIVTSQGRAPVLAAAIIVVTYGLLTLTAGGRLATLVGLGVTAVVVLFVFQGIAGSATQSGADDAFRYSGLTPSKIVATAGEARGSSIAVIPQNIVDYPLGAGLGSVGPAASYKGGTTLIDTVDTESWFSFIVVETGIPGLLTVFGFTITLLWLGFVRIRKEPDPEARALLAAMLAPLAALLALYWTGGGLTATTPYAPYLWTIGGVVAYWLIERPAALRAALRAAASSA</sequence>
<evidence type="ECO:0000256" key="1">
    <source>
        <dbReference type="SAM" id="Phobius"/>
    </source>
</evidence>
<dbReference type="PANTHER" id="PTHR37422">
    <property type="entry name" value="TEICHURONIC ACID BIOSYNTHESIS PROTEIN TUAE"/>
    <property type="match status" value="1"/>
</dbReference>
<evidence type="ECO:0000313" key="2">
    <source>
        <dbReference type="EMBL" id="MDA0163872.1"/>
    </source>
</evidence>
<feature type="transmembrane region" description="Helical" evidence="1">
    <location>
        <begin position="91"/>
        <end position="112"/>
    </location>
</feature>
<feature type="transmembrane region" description="Helical" evidence="1">
    <location>
        <begin position="153"/>
        <end position="171"/>
    </location>
</feature>
<reference evidence="2" key="1">
    <citation type="submission" date="2022-10" db="EMBL/GenBank/DDBJ databases">
        <title>The WGS of Solirubrobacter ginsenosidimutans DSM 21036.</title>
        <authorList>
            <person name="Jiang Z."/>
        </authorList>
    </citation>
    <scope>NUCLEOTIDE SEQUENCE</scope>
    <source>
        <strain evidence="2">DSM 21036</strain>
    </source>
</reference>
<feature type="transmembrane region" description="Helical" evidence="1">
    <location>
        <begin position="322"/>
        <end position="340"/>
    </location>
</feature>
<organism evidence="2 3">
    <name type="scientific">Solirubrobacter ginsenosidimutans</name>
    <dbReference type="NCBI Taxonomy" id="490573"/>
    <lineage>
        <taxon>Bacteria</taxon>
        <taxon>Bacillati</taxon>
        <taxon>Actinomycetota</taxon>
        <taxon>Thermoleophilia</taxon>
        <taxon>Solirubrobacterales</taxon>
        <taxon>Solirubrobacteraceae</taxon>
        <taxon>Solirubrobacter</taxon>
    </lineage>
</organism>
<feature type="transmembrane region" description="Helical" evidence="1">
    <location>
        <begin position="124"/>
        <end position="141"/>
    </location>
</feature>
<keyword evidence="3" id="KW-1185">Reference proteome</keyword>
<dbReference type="RefSeq" id="WP_270043119.1">
    <property type="nucleotide sequence ID" value="NZ_JAPDOD010000028.1"/>
</dbReference>
<feature type="transmembrane region" description="Helical" evidence="1">
    <location>
        <begin position="20"/>
        <end position="39"/>
    </location>
</feature>
<feature type="transmembrane region" description="Helical" evidence="1">
    <location>
        <begin position="480"/>
        <end position="499"/>
    </location>
</feature>
<dbReference type="Proteomes" id="UP001149140">
    <property type="component" value="Unassembled WGS sequence"/>
</dbReference>
<dbReference type="InterPro" id="IPR051533">
    <property type="entry name" value="WaaL-like"/>
</dbReference>
<feature type="transmembrane region" description="Helical" evidence="1">
    <location>
        <begin position="248"/>
        <end position="267"/>
    </location>
</feature>
<feature type="transmembrane region" description="Helical" evidence="1">
    <location>
        <begin position="455"/>
        <end position="474"/>
    </location>
</feature>
<feature type="transmembrane region" description="Helical" evidence="1">
    <location>
        <begin position="298"/>
        <end position="315"/>
    </location>
</feature>
<name>A0A9X3MWQ2_9ACTN</name>
<gene>
    <name evidence="2" type="ORF">OM076_26615</name>
</gene>
<feature type="transmembrane region" description="Helical" evidence="1">
    <location>
        <begin position="274"/>
        <end position="292"/>
    </location>
</feature>
<comment type="caution">
    <text evidence="2">The sequence shown here is derived from an EMBL/GenBank/DDBJ whole genome shotgun (WGS) entry which is preliminary data.</text>
</comment>
<keyword evidence="1" id="KW-1133">Transmembrane helix</keyword>
<dbReference type="EMBL" id="JAPDOD010000028">
    <property type="protein sequence ID" value="MDA0163872.1"/>
    <property type="molecule type" value="Genomic_DNA"/>
</dbReference>
<feature type="transmembrane region" description="Helical" evidence="1">
    <location>
        <begin position="180"/>
        <end position="199"/>
    </location>
</feature>
<proteinExistence type="predicted"/>
<dbReference type="PANTHER" id="PTHR37422:SF13">
    <property type="entry name" value="LIPOPOLYSACCHARIDE BIOSYNTHESIS PROTEIN PA4999-RELATED"/>
    <property type="match status" value="1"/>
</dbReference>
<feature type="transmembrane region" description="Helical" evidence="1">
    <location>
        <begin position="51"/>
        <end position="79"/>
    </location>
</feature>